<dbReference type="AlphaFoldDB" id="A0A0C9X4K7"/>
<reference evidence="1 2" key="1">
    <citation type="submission" date="2014-04" db="EMBL/GenBank/DDBJ databases">
        <authorList>
            <consortium name="DOE Joint Genome Institute"/>
            <person name="Kuo A."/>
            <person name="Kohler A."/>
            <person name="Nagy L.G."/>
            <person name="Floudas D."/>
            <person name="Copeland A."/>
            <person name="Barry K.W."/>
            <person name="Cichocki N."/>
            <person name="Veneault-Fourrey C."/>
            <person name="LaButti K."/>
            <person name="Lindquist E.A."/>
            <person name="Lipzen A."/>
            <person name="Lundell T."/>
            <person name="Morin E."/>
            <person name="Murat C."/>
            <person name="Sun H."/>
            <person name="Tunlid A."/>
            <person name="Henrissat B."/>
            <person name="Grigoriev I.V."/>
            <person name="Hibbett D.S."/>
            <person name="Martin F."/>
            <person name="Nordberg H.P."/>
            <person name="Cantor M.N."/>
            <person name="Hua S.X."/>
        </authorList>
    </citation>
    <scope>NUCLEOTIDE SEQUENCE [LARGE SCALE GENOMIC DNA]</scope>
    <source>
        <strain evidence="1 2">LaAM-08-1</strain>
    </source>
</reference>
<accession>A0A0C9X4K7</accession>
<reference evidence="2" key="2">
    <citation type="submission" date="2015-01" db="EMBL/GenBank/DDBJ databases">
        <title>Evolutionary Origins and Diversification of the Mycorrhizal Mutualists.</title>
        <authorList>
            <consortium name="DOE Joint Genome Institute"/>
            <consortium name="Mycorrhizal Genomics Consortium"/>
            <person name="Kohler A."/>
            <person name="Kuo A."/>
            <person name="Nagy L.G."/>
            <person name="Floudas D."/>
            <person name="Copeland A."/>
            <person name="Barry K.W."/>
            <person name="Cichocki N."/>
            <person name="Veneault-Fourrey C."/>
            <person name="LaButti K."/>
            <person name="Lindquist E.A."/>
            <person name="Lipzen A."/>
            <person name="Lundell T."/>
            <person name="Morin E."/>
            <person name="Murat C."/>
            <person name="Riley R."/>
            <person name="Ohm R."/>
            <person name="Sun H."/>
            <person name="Tunlid A."/>
            <person name="Henrissat B."/>
            <person name="Grigoriev I.V."/>
            <person name="Hibbett D.S."/>
            <person name="Martin F."/>
        </authorList>
    </citation>
    <scope>NUCLEOTIDE SEQUENCE [LARGE SCALE GENOMIC DNA]</scope>
    <source>
        <strain evidence="2">LaAM-08-1</strain>
    </source>
</reference>
<keyword evidence="2" id="KW-1185">Reference proteome</keyword>
<protein>
    <submittedName>
        <fullName evidence="1">Uncharacterized protein</fullName>
    </submittedName>
</protein>
<dbReference type="Proteomes" id="UP000054477">
    <property type="component" value="Unassembled WGS sequence"/>
</dbReference>
<dbReference type="EMBL" id="KN838902">
    <property type="protein sequence ID" value="KIJ92546.1"/>
    <property type="molecule type" value="Genomic_DNA"/>
</dbReference>
<proteinExistence type="predicted"/>
<dbReference type="HOGENOM" id="CLU_2942123_0_0_1"/>
<evidence type="ECO:0000313" key="2">
    <source>
        <dbReference type="Proteomes" id="UP000054477"/>
    </source>
</evidence>
<evidence type="ECO:0000313" key="1">
    <source>
        <dbReference type="EMBL" id="KIJ92546.1"/>
    </source>
</evidence>
<gene>
    <name evidence="1" type="ORF">K443DRAFT_685186</name>
</gene>
<name>A0A0C9X4K7_9AGAR</name>
<organism evidence="1 2">
    <name type="scientific">Laccaria amethystina LaAM-08-1</name>
    <dbReference type="NCBI Taxonomy" id="1095629"/>
    <lineage>
        <taxon>Eukaryota</taxon>
        <taxon>Fungi</taxon>
        <taxon>Dikarya</taxon>
        <taxon>Basidiomycota</taxon>
        <taxon>Agaricomycotina</taxon>
        <taxon>Agaricomycetes</taxon>
        <taxon>Agaricomycetidae</taxon>
        <taxon>Agaricales</taxon>
        <taxon>Agaricineae</taxon>
        <taxon>Hydnangiaceae</taxon>
        <taxon>Laccaria</taxon>
    </lineage>
</organism>
<sequence>MTCSRHVANVIERQKQGVVEHLLVSLSSRHHQRTRPRIEYYHLSFTSQPGSYGTRVAQEG</sequence>